<dbReference type="SUPFAM" id="SSF88723">
    <property type="entry name" value="PIN domain-like"/>
    <property type="match status" value="1"/>
</dbReference>
<feature type="domain" description="PIN" evidence="1">
    <location>
        <begin position="13"/>
        <end position="129"/>
    </location>
</feature>
<dbReference type="AlphaFoldDB" id="A0A318H7K3"/>
<sequence length="166" mass="18915">MSTTPATLEADDIILDTNVVLDWLVFEQAQGRMIGQQVRDGRLRWIVSDTMHDELIDVLGRLLTLPSLMRWQHRHADALAAVEAWSVRVAEPRALPLPRRLHCTDPDDQVFINLALDRGTRWLLSRDHALLRLARRARLQGVEVLTPERWAATAADHMRLAPEPLA</sequence>
<evidence type="ECO:0000259" key="1">
    <source>
        <dbReference type="Pfam" id="PF13470"/>
    </source>
</evidence>
<protein>
    <submittedName>
        <fullName evidence="2">Putative nucleic acid-binding protein</fullName>
    </submittedName>
</protein>
<dbReference type="InterPro" id="IPR029060">
    <property type="entry name" value="PIN-like_dom_sf"/>
</dbReference>
<dbReference type="Proteomes" id="UP000247811">
    <property type="component" value="Unassembled WGS sequence"/>
</dbReference>
<dbReference type="OrthoDB" id="9802272at2"/>
<organism evidence="2 3">
    <name type="scientific">Sphaerotilus hippei</name>
    <dbReference type="NCBI Taxonomy" id="744406"/>
    <lineage>
        <taxon>Bacteria</taxon>
        <taxon>Pseudomonadati</taxon>
        <taxon>Pseudomonadota</taxon>
        <taxon>Betaproteobacteria</taxon>
        <taxon>Burkholderiales</taxon>
        <taxon>Sphaerotilaceae</taxon>
        <taxon>Sphaerotilus</taxon>
    </lineage>
</organism>
<gene>
    <name evidence="2" type="ORF">C7444_102123</name>
</gene>
<dbReference type="EMBL" id="QJJS01000002">
    <property type="protein sequence ID" value="PXW98644.1"/>
    <property type="molecule type" value="Genomic_DNA"/>
</dbReference>
<reference evidence="2 3" key="1">
    <citation type="submission" date="2018-05" db="EMBL/GenBank/DDBJ databases">
        <title>Genomic Encyclopedia of Type Strains, Phase IV (KMG-IV): sequencing the most valuable type-strain genomes for metagenomic binning, comparative biology and taxonomic classification.</title>
        <authorList>
            <person name="Goeker M."/>
        </authorList>
    </citation>
    <scope>NUCLEOTIDE SEQUENCE [LARGE SCALE GENOMIC DNA]</scope>
    <source>
        <strain evidence="2 3">DSM 566</strain>
    </source>
</reference>
<comment type="caution">
    <text evidence="2">The sequence shown here is derived from an EMBL/GenBank/DDBJ whole genome shotgun (WGS) entry which is preliminary data.</text>
</comment>
<name>A0A318H7K3_9BURK</name>
<proteinExistence type="predicted"/>
<accession>A0A318H7K3</accession>
<dbReference type="RefSeq" id="WP_110399284.1">
    <property type="nucleotide sequence ID" value="NZ_QJJS01000002.1"/>
</dbReference>
<dbReference type="PANTHER" id="PTHR34610:SF3">
    <property type="entry name" value="SSL7007 PROTEIN"/>
    <property type="match status" value="1"/>
</dbReference>
<evidence type="ECO:0000313" key="2">
    <source>
        <dbReference type="EMBL" id="PXW98644.1"/>
    </source>
</evidence>
<evidence type="ECO:0000313" key="3">
    <source>
        <dbReference type="Proteomes" id="UP000247811"/>
    </source>
</evidence>
<dbReference type="InterPro" id="IPR002850">
    <property type="entry name" value="PIN_toxin-like"/>
</dbReference>
<dbReference type="PANTHER" id="PTHR34610">
    <property type="entry name" value="SSL7007 PROTEIN"/>
    <property type="match status" value="1"/>
</dbReference>
<dbReference type="InterPro" id="IPR002716">
    <property type="entry name" value="PIN_dom"/>
</dbReference>
<dbReference type="Pfam" id="PF13470">
    <property type="entry name" value="PIN_3"/>
    <property type="match status" value="1"/>
</dbReference>
<keyword evidence="3" id="KW-1185">Reference proteome</keyword>